<accession>A0AAV1C2B2</accession>
<dbReference type="Proteomes" id="UP001161247">
    <property type="component" value="Chromosome 1"/>
</dbReference>
<gene>
    <name evidence="1" type="ORF">OLC1_LOCUS1816</name>
</gene>
<dbReference type="EMBL" id="OX459118">
    <property type="protein sequence ID" value="CAI9089481.1"/>
    <property type="molecule type" value="Genomic_DNA"/>
</dbReference>
<dbReference type="Pfam" id="PF01344">
    <property type="entry name" value="Kelch_1"/>
    <property type="match status" value="1"/>
</dbReference>
<evidence type="ECO:0000313" key="2">
    <source>
        <dbReference type="Proteomes" id="UP001161247"/>
    </source>
</evidence>
<dbReference type="InterPro" id="IPR015915">
    <property type="entry name" value="Kelch-typ_b-propeller"/>
</dbReference>
<dbReference type="SMART" id="SM00612">
    <property type="entry name" value="Kelch"/>
    <property type="match status" value="2"/>
</dbReference>
<keyword evidence="2" id="KW-1185">Reference proteome</keyword>
<dbReference type="PANTHER" id="PTHR47365">
    <property type="entry name" value="PLANT PROTEIN, PUTATIVE-RELATED"/>
    <property type="match status" value="1"/>
</dbReference>
<evidence type="ECO:0000313" key="1">
    <source>
        <dbReference type="EMBL" id="CAI9089481.1"/>
    </source>
</evidence>
<dbReference type="InterPro" id="IPR006652">
    <property type="entry name" value="Kelch_1"/>
</dbReference>
<dbReference type="PANTHER" id="PTHR47365:SF2">
    <property type="entry name" value="KELCH-LIKE PROTEIN 23"/>
    <property type="match status" value="1"/>
</dbReference>
<dbReference type="SUPFAM" id="SSF117281">
    <property type="entry name" value="Kelch motif"/>
    <property type="match status" value="1"/>
</dbReference>
<dbReference type="AlphaFoldDB" id="A0AAV1C2B2"/>
<proteinExistence type="predicted"/>
<reference evidence="1" key="1">
    <citation type="submission" date="2023-03" db="EMBL/GenBank/DDBJ databases">
        <authorList>
            <person name="Julca I."/>
        </authorList>
    </citation>
    <scope>NUCLEOTIDE SEQUENCE</scope>
</reference>
<organism evidence="1 2">
    <name type="scientific">Oldenlandia corymbosa var. corymbosa</name>
    <dbReference type="NCBI Taxonomy" id="529605"/>
    <lineage>
        <taxon>Eukaryota</taxon>
        <taxon>Viridiplantae</taxon>
        <taxon>Streptophyta</taxon>
        <taxon>Embryophyta</taxon>
        <taxon>Tracheophyta</taxon>
        <taxon>Spermatophyta</taxon>
        <taxon>Magnoliopsida</taxon>
        <taxon>eudicotyledons</taxon>
        <taxon>Gunneridae</taxon>
        <taxon>Pentapetalae</taxon>
        <taxon>asterids</taxon>
        <taxon>lamiids</taxon>
        <taxon>Gentianales</taxon>
        <taxon>Rubiaceae</taxon>
        <taxon>Rubioideae</taxon>
        <taxon>Spermacoceae</taxon>
        <taxon>Hedyotis-Oldenlandia complex</taxon>
        <taxon>Oldenlandia</taxon>
    </lineage>
</organism>
<sequence length="366" mass="41618">MGTIPTRFFKESKNNHRIYVPFCCKDPNSNSDVSNWIECFNPSNKSWHRVTSIPGLPENHVLKGFSMVSIGDFIYIIGGRLCLKKRTRDDPPPDDDDGVAVEETDVGILQSVLKYDVYRDTWMKAAPMNVARFDFACTVCKNKIFIAGGQSTLGSAKGISSAEVYDPILDRWSFLPRMSSLRYKCVGVTYQGKVLVVGGFAEKDDSEIDSSPGPFNMERSSAEVFDCQMQRWDYKAMMWKLDIPPNQIVCVNNSLFSSGDCLNAWKGHLEVYDRNLNMWDIVKGSTLENLLYCPWRRLYLTMAPVGTHLYFLAGYKIPGEISRIRTEVHVFDTSENGFGWKSFEPIEEEGEEKEISCHSCVVQQDY</sequence>
<name>A0AAV1C2B2_OLDCO</name>
<protein>
    <submittedName>
        <fullName evidence="1">OLC1v1024065C1</fullName>
    </submittedName>
</protein>
<dbReference type="Gene3D" id="2.120.10.80">
    <property type="entry name" value="Kelch-type beta propeller"/>
    <property type="match status" value="1"/>
</dbReference>